<evidence type="ECO:0000256" key="2">
    <source>
        <dbReference type="ARBA" id="ARBA00022729"/>
    </source>
</evidence>
<reference evidence="7 8" key="1">
    <citation type="submission" date="2020-11" db="EMBL/GenBank/DDBJ databases">
        <authorList>
            <person name="Wallbank WR R."/>
            <person name="Pardo Diaz C."/>
            <person name="Kozak K."/>
            <person name="Martin S."/>
            <person name="Jiggins C."/>
            <person name="Moest M."/>
            <person name="Warren A I."/>
            <person name="Generalovic N T."/>
            <person name="Byers J.R.P. K."/>
            <person name="Montejo-Kovacevich G."/>
            <person name="Yen C E."/>
        </authorList>
    </citation>
    <scope>NUCLEOTIDE SEQUENCE [LARGE SCALE GENOMIC DNA]</scope>
</reference>
<organism evidence="7 8">
    <name type="scientific">Hermetia illucens</name>
    <name type="common">Black soldier fly</name>
    <dbReference type="NCBI Taxonomy" id="343691"/>
    <lineage>
        <taxon>Eukaryota</taxon>
        <taxon>Metazoa</taxon>
        <taxon>Ecdysozoa</taxon>
        <taxon>Arthropoda</taxon>
        <taxon>Hexapoda</taxon>
        <taxon>Insecta</taxon>
        <taxon>Pterygota</taxon>
        <taxon>Neoptera</taxon>
        <taxon>Endopterygota</taxon>
        <taxon>Diptera</taxon>
        <taxon>Brachycera</taxon>
        <taxon>Stratiomyomorpha</taxon>
        <taxon>Stratiomyidae</taxon>
        <taxon>Hermetiinae</taxon>
        <taxon>Hermetia</taxon>
    </lineage>
</organism>
<gene>
    <name evidence="7" type="ORF">HERILL_LOCUS773</name>
</gene>
<dbReference type="Pfam" id="PF13855">
    <property type="entry name" value="LRR_8"/>
    <property type="match status" value="1"/>
</dbReference>
<dbReference type="Gene3D" id="3.80.10.10">
    <property type="entry name" value="Ribonuclease Inhibitor"/>
    <property type="match status" value="1"/>
</dbReference>
<feature type="compositionally biased region" description="Low complexity" evidence="4">
    <location>
        <begin position="396"/>
        <end position="421"/>
    </location>
</feature>
<dbReference type="InterPro" id="IPR001611">
    <property type="entry name" value="Leu-rich_rpt"/>
</dbReference>
<evidence type="ECO:0000256" key="5">
    <source>
        <dbReference type="SAM" id="Phobius"/>
    </source>
</evidence>
<keyword evidence="5" id="KW-0472">Membrane</keyword>
<evidence type="ECO:0000256" key="4">
    <source>
        <dbReference type="SAM" id="MobiDB-lite"/>
    </source>
</evidence>
<dbReference type="PANTHER" id="PTHR24366">
    <property type="entry name" value="IG(IMMUNOGLOBULIN) AND LRR(LEUCINE RICH REPEAT) DOMAINS"/>
    <property type="match status" value="1"/>
</dbReference>
<keyword evidence="3" id="KW-0677">Repeat</keyword>
<keyword evidence="1" id="KW-0433">Leucine-rich repeat</keyword>
<dbReference type="GO" id="GO:0071944">
    <property type="term" value="C:cell periphery"/>
    <property type="evidence" value="ECO:0007669"/>
    <property type="project" value="UniProtKB-ARBA"/>
</dbReference>
<dbReference type="AlphaFoldDB" id="A0A7R8UAW8"/>
<keyword evidence="5" id="KW-0812">Transmembrane</keyword>
<accession>A0A7R8UAW8</accession>
<dbReference type="SMART" id="SM00082">
    <property type="entry name" value="LRRCT"/>
    <property type="match status" value="1"/>
</dbReference>
<dbReference type="InterPro" id="IPR032675">
    <property type="entry name" value="LRR_dom_sf"/>
</dbReference>
<evidence type="ECO:0000259" key="6">
    <source>
        <dbReference type="SMART" id="SM00082"/>
    </source>
</evidence>
<dbReference type="Proteomes" id="UP000594454">
    <property type="component" value="Chromosome 1"/>
</dbReference>
<feature type="transmembrane region" description="Helical" evidence="5">
    <location>
        <begin position="50"/>
        <end position="68"/>
    </location>
</feature>
<dbReference type="InterPro" id="IPR000483">
    <property type="entry name" value="Cys-rich_flank_reg_C"/>
</dbReference>
<evidence type="ECO:0000313" key="7">
    <source>
        <dbReference type="EMBL" id="CAD7077425.1"/>
    </source>
</evidence>
<dbReference type="OrthoDB" id="26525at2759"/>
<keyword evidence="2" id="KW-0732">Signal</keyword>
<dbReference type="InParanoid" id="A0A7R8UAW8"/>
<feature type="transmembrane region" description="Helical" evidence="5">
    <location>
        <begin position="568"/>
        <end position="593"/>
    </location>
</feature>
<dbReference type="EMBL" id="LR899009">
    <property type="protein sequence ID" value="CAD7077425.1"/>
    <property type="molecule type" value="Genomic_DNA"/>
</dbReference>
<keyword evidence="8" id="KW-1185">Reference proteome</keyword>
<name>A0A7R8UAW8_HERIL</name>
<evidence type="ECO:0000313" key="8">
    <source>
        <dbReference type="Proteomes" id="UP000594454"/>
    </source>
</evidence>
<protein>
    <recommendedName>
        <fullName evidence="6">LRRCT domain-containing protein</fullName>
    </recommendedName>
</protein>
<feature type="domain" description="LRRCT" evidence="6">
    <location>
        <begin position="342"/>
        <end position="390"/>
    </location>
</feature>
<proteinExistence type="predicted"/>
<keyword evidence="5" id="KW-1133">Transmembrane helix</keyword>
<feature type="transmembrane region" description="Helical" evidence="5">
    <location>
        <begin position="20"/>
        <end position="43"/>
    </location>
</feature>
<evidence type="ECO:0000256" key="1">
    <source>
        <dbReference type="ARBA" id="ARBA00022614"/>
    </source>
</evidence>
<evidence type="ECO:0000256" key="3">
    <source>
        <dbReference type="ARBA" id="ARBA00022737"/>
    </source>
</evidence>
<feature type="region of interest" description="Disordered" evidence="4">
    <location>
        <begin position="396"/>
        <end position="423"/>
    </location>
</feature>
<sequence>MSTKLVYSYSIVSRESFNLGILISYYVAFLGTVAIELCSSFVCKNPGRHLSKLLVLLVLTGFVSWFILANIPEGKKVNTAVRLFQECGAKNELRNNEVCILDKCDVICDSGSIDDVLDFMRAPPSVLCLHALTLTLLNVTFHDSALKRNWLTGTFTLAGLYIRNSELKGIEEDAFEGSVYQQLSHLEISFSSIDYLKKGSFAHLTSLTDLTLDHSVKEFSPEYLDGIENNIKQIEIHGVSDLHSPNELFGILPLPKLITLELGNNNFGDTINESTFQNVTPKYYLNLTDCKISSLHPRTFAVAQKGPTDLYLENNYLKEVSGEVFEPIIERDSHSKIKLSGNPWNCTCRLLSLVNLIEENKRVFVDSPKCASPPEFAGKELHPDIFIIPSTTTTTEGPTLPTVNTTKTTTTTTKIPVSTSTKHPDETSLTEIVCEDDVEDICVPGSADARSILYVKEMDMKFNISKVSSGVVRISMEKPAKEFSIVWFTPAAKDFNKVQNHYTEHNLGCAELEMQNFTIQDLELGALYVFCIVKGNDPEMTPLNCQSHLVEVDCNEADFLDSEGKTALLLLSIISILVAVFLGGVTMFCIIRCNPTLLKGAKRIVILNKNLAEVVVLPKRKSKSEEVLKTNSLKRNASGRRLSTSSRESNRDYIIPDYEVISNRPQRKDNLYFEWFPIHSPPPLPKRLSEETIETLSMQSDKLEFVNKSNNEYAVPNSRV</sequence>
<dbReference type="SUPFAM" id="SSF52058">
    <property type="entry name" value="L domain-like"/>
    <property type="match status" value="1"/>
</dbReference>
<dbReference type="PANTHER" id="PTHR24366:SF96">
    <property type="entry name" value="LEUCINE RICH REPEAT CONTAINING 53"/>
    <property type="match status" value="1"/>
</dbReference>